<dbReference type="EMBL" id="JAGTXB010000012">
    <property type="protein sequence ID" value="MBS0030080.1"/>
    <property type="molecule type" value="Genomic_DNA"/>
</dbReference>
<dbReference type="SUPFAM" id="SSF55729">
    <property type="entry name" value="Acyl-CoA N-acyltransferases (Nat)"/>
    <property type="match status" value="1"/>
</dbReference>
<dbReference type="Pfam" id="PF00583">
    <property type="entry name" value="Acetyltransf_1"/>
    <property type="match status" value="1"/>
</dbReference>
<evidence type="ECO:0000259" key="1">
    <source>
        <dbReference type="PROSITE" id="PS51186"/>
    </source>
</evidence>
<evidence type="ECO:0000313" key="3">
    <source>
        <dbReference type="Proteomes" id="UP000676386"/>
    </source>
</evidence>
<organism evidence="2 3">
    <name type="scientific">Chitinophaga hostae</name>
    <dbReference type="NCBI Taxonomy" id="2831022"/>
    <lineage>
        <taxon>Bacteria</taxon>
        <taxon>Pseudomonadati</taxon>
        <taxon>Bacteroidota</taxon>
        <taxon>Chitinophagia</taxon>
        <taxon>Chitinophagales</taxon>
        <taxon>Chitinophagaceae</taxon>
        <taxon>Chitinophaga</taxon>
    </lineage>
</organism>
<comment type="caution">
    <text evidence="2">The sequence shown here is derived from an EMBL/GenBank/DDBJ whole genome shotgun (WGS) entry which is preliminary data.</text>
</comment>
<dbReference type="CDD" id="cd04301">
    <property type="entry name" value="NAT_SF"/>
    <property type="match status" value="1"/>
</dbReference>
<dbReference type="PROSITE" id="PS51186">
    <property type="entry name" value="GNAT"/>
    <property type="match status" value="1"/>
</dbReference>
<protein>
    <submittedName>
        <fullName evidence="2">GNAT family N-acetyltransferase</fullName>
    </submittedName>
</protein>
<sequence>MIRPYNAADKGELLDIFRLNMPEYFDPKELADYEKYLDEHAQTYFTVEHEGNIAGGVGYHIDRHNKQGQITWILFHPGYAGLGLGRKSVRHCLEIFKSDPGIEKLVVTTSQKAYQFFEKLGYRIVNTEKDYWGQGLDLYLMERQP</sequence>
<dbReference type="Gene3D" id="3.40.630.30">
    <property type="match status" value="1"/>
</dbReference>
<feature type="domain" description="N-acetyltransferase" evidence="1">
    <location>
        <begin position="1"/>
        <end position="145"/>
    </location>
</feature>
<name>A0ABS5J4C9_9BACT</name>
<accession>A0ABS5J4C9</accession>
<dbReference type="Proteomes" id="UP000676386">
    <property type="component" value="Unassembled WGS sequence"/>
</dbReference>
<reference evidence="2 3" key="1">
    <citation type="submission" date="2021-04" db="EMBL/GenBank/DDBJ databases">
        <title>Chitinophaga sp. nov., isolated from the rhizosphere soil.</title>
        <authorList>
            <person name="He S."/>
        </authorList>
    </citation>
    <scope>NUCLEOTIDE SEQUENCE [LARGE SCALE GENOMIC DNA]</scope>
    <source>
        <strain evidence="2 3">2R12</strain>
    </source>
</reference>
<evidence type="ECO:0000313" key="2">
    <source>
        <dbReference type="EMBL" id="MBS0030080.1"/>
    </source>
</evidence>
<proteinExistence type="predicted"/>
<dbReference type="InterPro" id="IPR000182">
    <property type="entry name" value="GNAT_dom"/>
</dbReference>
<dbReference type="RefSeq" id="WP_211975219.1">
    <property type="nucleotide sequence ID" value="NZ_CBFHAM010000045.1"/>
</dbReference>
<dbReference type="InterPro" id="IPR016181">
    <property type="entry name" value="Acyl_CoA_acyltransferase"/>
</dbReference>
<keyword evidence="3" id="KW-1185">Reference proteome</keyword>
<gene>
    <name evidence="2" type="ORF">KE626_22330</name>
</gene>